<evidence type="ECO:0000313" key="1">
    <source>
        <dbReference type="EMBL" id="ABW31716.1"/>
    </source>
</evidence>
<sequence length="38" mass="4480">MTCYIALLLESLYDSVSRFIQLHLIELFKAGLLNKYFL</sequence>
<keyword evidence="2" id="KW-1185">Reference proteome</keyword>
<name>A8ZKL6_ACAM1</name>
<reference evidence="1 2" key="1">
    <citation type="journal article" date="2008" name="Proc. Natl. Acad. Sci. U.S.A.">
        <title>Niche adaptation and genome expansion in the chlorophyll d-producing cyanobacterium Acaryochloris marina.</title>
        <authorList>
            <person name="Swingley W.D."/>
            <person name="Chen M."/>
            <person name="Cheung P.C."/>
            <person name="Conrad A.L."/>
            <person name="Dejesa L.C."/>
            <person name="Hao J."/>
            <person name="Honchak B.M."/>
            <person name="Karbach L.E."/>
            <person name="Kurdoglu A."/>
            <person name="Lahiri S."/>
            <person name="Mastrian S.D."/>
            <person name="Miyashita H."/>
            <person name="Page L."/>
            <person name="Ramakrishna P."/>
            <person name="Satoh S."/>
            <person name="Sattley W.M."/>
            <person name="Shimada Y."/>
            <person name="Taylor H.L."/>
            <person name="Tomo T."/>
            <person name="Tsuchiya T."/>
            <person name="Wang Z.T."/>
            <person name="Raymond J."/>
            <person name="Mimuro M."/>
            <person name="Blankenship R.E."/>
            <person name="Touchman J.W."/>
        </authorList>
    </citation>
    <scope>NUCLEOTIDE SEQUENCE [LARGE SCALE GENOMIC DNA]</scope>
    <source>
        <strain evidence="2">MBIC 11017</strain>
        <plasmid evidence="2">Plasmid pREB1</plasmid>
    </source>
</reference>
<geneLocation type="plasmid" evidence="1 2">
    <name>pREB1</name>
</geneLocation>
<organism evidence="1 2">
    <name type="scientific">Acaryochloris marina (strain MBIC 11017)</name>
    <dbReference type="NCBI Taxonomy" id="329726"/>
    <lineage>
        <taxon>Bacteria</taxon>
        <taxon>Bacillati</taxon>
        <taxon>Cyanobacteriota</taxon>
        <taxon>Cyanophyceae</taxon>
        <taxon>Acaryochloridales</taxon>
        <taxon>Acaryochloridaceae</taxon>
        <taxon>Acaryochloris</taxon>
    </lineage>
</organism>
<gene>
    <name evidence="1" type="ordered locus">AM1_A0213</name>
</gene>
<dbReference type="KEGG" id="amr:AM1_A0213"/>
<dbReference type="EMBL" id="CP000838">
    <property type="protein sequence ID" value="ABW31716.1"/>
    <property type="molecule type" value="Genomic_DNA"/>
</dbReference>
<dbReference type="HOGENOM" id="CLU_3323268_0_0_3"/>
<proteinExistence type="predicted"/>
<accession>A8ZKL6</accession>
<keyword evidence="1" id="KW-0614">Plasmid</keyword>
<dbReference type="AlphaFoldDB" id="A8ZKL6"/>
<evidence type="ECO:0000313" key="2">
    <source>
        <dbReference type="Proteomes" id="UP000000268"/>
    </source>
</evidence>
<protein>
    <submittedName>
        <fullName evidence="1">Uncharacterized protein</fullName>
    </submittedName>
</protein>
<dbReference type="Proteomes" id="UP000000268">
    <property type="component" value="Plasmid pREB1"/>
</dbReference>